<dbReference type="Proteomes" id="UP000633731">
    <property type="component" value="Unassembled WGS sequence"/>
</dbReference>
<protein>
    <submittedName>
        <fullName evidence="1">Ribonuclease toxin immunity protein CdiI</fullName>
    </submittedName>
</protein>
<comment type="caution">
    <text evidence="1">The sequence shown here is derived from an EMBL/GenBank/DDBJ whole genome shotgun (WGS) entry which is preliminary data.</text>
</comment>
<gene>
    <name evidence="1" type="primary">cdiI</name>
    <name evidence="1" type="ORF">JJL49_10535</name>
</gene>
<evidence type="ECO:0000313" key="2">
    <source>
        <dbReference type="Proteomes" id="UP000633731"/>
    </source>
</evidence>
<keyword evidence="2" id="KW-1185">Reference proteome</keyword>
<organism evidence="1 2">
    <name type="scientific">Enterobacter agglomerans</name>
    <name type="common">Erwinia herbicola</name>
    <name type="synonym">Pantoea agglomerans</name>
    <dbReference type="NCBI Taxonomy" id="549"/>
    <lineage>
        <taxon>Bacteria</taxon>
        <taxon>Pseudomonadati</taxon>
        <taxon>Pseudomonadota</taxon>
        <taxon>Gammaproteobacteria</taxon>
        <taxon>Enterobacterales</taxon>
        <taxon>Erwiniaceae</taxon>
        <taxon>Pantoea</taxon>
        <taxon>Pantoea agglomerans group</taxon>
    </lineage>
</organism>
<evidence type="ECO:0000313" key="1">
    <source>
        <dbReference type="EMBL" id="MBK4725664.1"/>
    </source>
</evidence>
<accession>A0ACC5RLY3</accession>
<reference evidence="1" key="1">
    <citation type="submission" date="2021-01" db="EMBL/GenBank/DDBJ databases">
        <title>Draft genome of Pantoea agglomerans Eh 335.</title>
        <authorList>
            <person name="Emsley S.A."/>
            <person name="Oline D.K."/>
            <person name="Saw J.H."/>
            <person name="Ushijima B."/>
            <person name="Videau P."/>
            <person name="Koyack M.J."/>
        </authorList>
    </citation>
    <scope>NUCLEOTIDE SEQUENCE</scope>
    <source>
        <strain evidence="1">Eh 335</strain>
    </source>
</reference>
<dbReference type="EMBL" id="JAEOXF010000005">
    <property type="protein sequence ID" value="MBK4725664.1"/>
    <property type="molecule type" value="Genomic_DNA"/>
</dbReference>
<sequence length="131" mass="15497">MSSNQDEFSKLNEFLFELPYDYSKNDWIVKSYFNRMYNDRKFMEVIECLANGYGYNTDGSYCNFPDMESYDESEHFEGVEFSSGYPPSEADTFIVSEETCYQYTRLACEKYLKLHPEDTEKVNELLAKFPS</sequence>
<proteinExistence type="predicted"/>
<name>A0ACC5RLY3_ENTAG</name>